<dbReference type="Pfam" id="PF05938">
    <property type="entry name" value="Self-incomp_S1"/>
    <property type="match status" value="1"/>
</dbReference>
<evidence type="ECO:0000256" key="5">
    <source>
        <dbReference type="ARBA" id="ARBA00022729"/>
    </source>
</evidence>
<sequence length="118" mass="14509">MGVSEEGWNLKYRHVYIKNGLGNDTLLIYHCKSKDDDVGLKTLNYEDEFKFQFRPSFFTITVFRCSFAWDGKSHFFNIYDFSRDENNCRDYYWSIMPNRPCRFNFYTRNYYICTFDYF</sequence>
<organism evidence="7 8">
    <name type="scientific">Lupinus albus</name>
    <name type="common">White lupine</name>
    <name type="synonym">Lupinus termis</name>
    <dbReference type="NCBI Taxonomy" id="3870"/>
    <lineage>
        <taxon>Eukaryota</taxon>
        <taxon>Viridiplantae</taxon>
        <taxon>Streptophyta</taxon>
        <taxon>Embryophyta</taxon>
        <taxon>Tracheophyta</taxon>
        <taxon>Spermatophyta</taxon>
        <taxon>Magnoliopsida</taxon>
        <taxon>eudicotyledons</taxon>
        <taxon>Gunneridae</taxon>
        <taxon>Pentapetalae</taxon>
        <taxon>rosids</taxon>
        <taxon>fabids</taxon>
        <taxon>Fabales</taxon>
        <taxon>Fabaceae</taxon>
        <taxon>Papilionoideae</taxon>
        <taxon>50 kb inversion clade</taxon>
        <taxon>genistoids sensu lato</taxon>
        <taxon>core genistoids</taxon>
        <taxon>Genisteae</taxon>
        <taxon>Lupinus</taxon>
    </lineage>
</organism>
<evidence type="ECO:0000256" key="2">
    <source>
        <dbReference type="ARBA" id="ARBA00005581"/>
    </source>
</evidence>
<dbReference type="EMBL" id="WOCE01000015">
    <property type="protein sequence ID" value="KAE9598025.1"/>
    <property type="molecule type" value="Genomic_DNA"/>
</dbReference>
<comment type="subcellular location">
    <subcellularLocation>
        <location evidence="1 6">Secreted</location>
    </subcellularLocation>
</comment>
<evidence type="ECO:0000313" key="8">
    <source>
        <dbReference type="Proteomes" id="UP000447434"/>
    </source>
</evidence>
<proteinExistence type="inferred from homology"/>
<dbReference type="Proteomes" id="UP000447434">
    <property type="component" value="Chromosome 15"/>
</dbReference>
<comment type="similarity">
    <text evidence="2 6">Belongs to the plant self-incompatibility (S1) protein family.</text>
</comment>
<evidence type="ECO:0000256" key="6">
    <source>
        <dbReference type="RuleBase" id="RU367044"/>
    </source>
</evidence>
<evidence type="ECO:0000256" key="1">
    <source>
        <dbReference type="ARBA" id="ARBA00004613"/>
    </source>
</evidence>
<keyword evidence="5" id="KW-0732">Signal</keyword>
<accession>A0A6A4P5N0</accession>
<keyword evidence="8" id="KW-1185">Reference proteome</keyword>
<dbReference type="AlphaFoldDB" id="A0A6A4P5N0"/>
<dbReference type="InterPro" id="IPR010264">
    <property type="entry name" value="Self-incomp_S1"/>
</dbReference>
<comment type="caution">
    <text evidence="7">The sequence shown here is derived from an EMBL/GenBank/DDBJ whole genome shotgun (WGS) entry which is preliminary data.</text>
</comment>
<gene>
    <name evidence="7" type="ORF">Lalb_Chr15g0076161</name>
</gene>
<keyword evidence="4 6" id="KW-0964">Secreted</keyword>
<dbReference type="GO" id="GO:0005576">
    <property type="term" value="C:extracellular region"/>
    <property type="evidence" value="ECO:0007669"/>
    <property type="project" value="UniProtKB-SubCell"/>
</dbReference>
<dbReference type="PANTHER" id="PTHR31232">
    <property type="match status" value="1"/>
</dbReference>
<evidence type="ECO:0000313" key="7">
    <source>
        <dbReference type="EMBL" id="KAE9598025.1"/>
    </source>
</evidence>
<protein>
    <recommendedName>
        <fullName evidence="6">S-protein homolog</fullName>
    </recommendedName>
</protein>
<reference evidence="8" key="1">
    <citation type="journal article" date="2020" name="Nat. Commun.">
        <title>Genome sequence of the cluster root forming white lupin.</title>
        <authorList>
            <person name="Hufnagel B."/>
            <person name="Marques A."/>
            <person name="Soriano A."/>
            <person name="Marques L."/>
            <person name="Divol F."/>
            <person name="Doumas P."/>
            <person name="Sallet E."/>
            <person name="Mancinotti D."/>
            <person name="Carrere S."/>
            <person name="Marande W."/>
            <person name="Arribat S."/>
            <person name="Keller J."/>
            <person name="Huneau C."/>
            <person name="Blein T."/>
            <person name="Aime D."/>
            <person name="Laguerre M."/>
            <person name="Taylor J."/>
            <person name="Schubert V."/>
            <person name="Nelson M."/>
            <person name="Geu-Flores F."/>
            <person name="Crespi M."/>
            <person name="Gallardo-Guerrero K."/>
            <person name="Delaux P.-M."/>
            <person name="Salse J."/>
            <person name="Berges H."/>
            <person name="Guyot R."/>
            <person name="Gouzy J."/>
            <person name="Peret B."/>
        </authorList>
    </citation>
    <scope>NUCLEOTIDE SEQUENCE [LARGE SCALE GENOMIC DNA]</scope>
    <source>
        <strain evidence="8">cv. Amiga</strain>
    </source>
</reference>
<name>A0A6A4P5N0_LUPAL</name>
<evidence type="ECO:0000256" key="3">
    <source>
        <dbReference type="ARBA" id="ARBA00022471"/>
    </source>
</evidence>
<dbReference type="GO" id="GO:0060320">
    <property type="term" value="P:rejection of self pollen"/>
    <property type="evidence" value="ECO:0007669"/>
    <property type="project" value="UniProtKB-KW"/>
</dbReference>
<dbReference type="PANTHER" id="PTHR31232:SF43">
    <property type="entry name" value="S-PROTEIN HOMOLOG 29-RELATED"/>
    <property type="match status" value="1"/>
</dbReference>
<keyword evidence="3 6" id="KW-0713">Self-incompatibility</keyword>
<dbReference type="OrthoDB" id="1727555at2759"/>
<evidence type="ECO:0000256" key="4">
    <source>
        <dbReference type="ARBA" id="ARBA00022525"/>
    </source>
</evidence>